<evidence type="ECO:0000313" key="6">
    <source>
        <dbReference type="Proteomes" id="UP000275777"/>
    </source>
</evidence>
<organism evidence="1 4">
    <name type="scientific">Chromobacterium violaceum</name>
    <dbReference type="NCBI Taxonomy" id="536"/>
    <lineage>
        <taxon>Bacteria</taxon>
        <taxon>Pseudomonadati</taxon>
        <taxon>Pseudomonadota</taxon>
        <taxon>Betaproteobacteria</taxon>
        <taxon>Neisseriales</taxon>
        <taxon>Chromobacteriaceae</taxon>
        <taxon>Chromobacterium</taxon>
    </lineage>
</organism>
<dbReference type="Proteomes" id="UP000196342">
    <property type="component" value="Unassembled WGS sequence"/>
</dbReference>
<dbReference type="RefSeq" id="WP_011136297.1">
    <property type="nucleotide sequence ID" value="NZ_CP024028.1"/>
</dbReference>
<protein>
    <submittedName>
        <fullName evidence="1">Uncharacterized protein</fullName>
    </submittedName>
</protein>
<evidence type="ECO:0000313" key="3">
    <source>
        <dbReference type="EMBL" id="VEB43524.1"/>
    </source>
</evidence>
<reference evidence="1 4" key="1">
    <citation type="submission" date="2017-05" db="EMBL/GenBank/DDBJ databases">
        <title>Chromobacterium violaceum GHPS1 isolated from Hydrocarbon polluted soil in French Guiana display an awesome secondary metabolite arsenal and a battery of drug and heavy-metal-resistance and detoxification of xenobiotics proteins.</title>
        <authorList>
            <person name="Belbahri L."/>
        </authorList>
    </citation>
    <scope>NUCLEOTIDE SEQUENCE [LARGE SCALE GENOMIC DNA]</scope>
    <source>
        <strain evidence="1 4">GHPS1</strain>
    </source>
</reference>
<dbReference type="Proteomes" id="UP000275777">
    <property type="component" value="Chromosome"/>
</dbReference>
<reference evidence="3 6" key="3">
    <citation type="submission" date="2018-12" db="EMBL/GenBank/DDBJ databases">
        <authorList>
            <consortium name="Pathogen Informatics"/>
        </authorList>
    </citation>
    <scope>NUCLEOTIDE SEQUENCE [LARGE SCALE GENOMIC DNA]</scope>
    <source>
        <strain evidence="3 6">NCTC9695</strain>
    </source>
</reference>
<dbReference type="EMBL" id="NHOO01000015">
    <property type="protein sequence ID" value="OVE46825.1"/>
    <property type="molecule type" value="Genomic_DNA"/>
</dbReference>
<dbReference type="Proteomes" id="UP000254029">
    <property type="component" value="Unassembled WGS sequence"/>
</dbReference>
<dbReference type="AlphaFoldDB" id="A0A1R0MZ17"/>
<accession>A0A1R0MZ17</accession>
<dbReference type="EMBL" id="LR134182">
    <property type="protein sequence ID" value="VEB43524.1"/>
    <property type="molecule type" value="Genomic_DNA"/>
</dbReference>
<keyword evidence="4" id="KW-1185">Reference proteome</keyword>
<evidence type="ECO:0000313" key="4">
    <source>
        <dbReference type="Proteomes" id="UP000196342"/>
    </source>
</evidence>
<name>A0A1R0MZ17_CHRVL</name>
<sequence length="115" mass="13047">MSTATETEAAIAEATATKSYAWTLTAFQQHGNLWLRWSSTAPFRAQQGQIHVYDGTHFPSNPQDQTKKWTWDDAPNTPWDTGLPWGSNWYCAYIAQRPPNGPYAYVVQVITPQEK</sequence>
<accession>A0A202B5X5</accession>
<proteinExistence type="predicted"/>
<evidence type="ECO:0000313" key="1">
    <source>
        <dbReference type="EMBL" id="OVE46825.1"/>
    </source>
</evidence>
<dbReference type="OMA" id="PFRAQQG"/>
<gene>
    <name evidence="1" type="ORF">CBW21_16895</name>
    <name evidence="2" type="ORF">NCTC8684_01191</name>
    <name evidence="3" type="ORF">NCTC9695_03983</name>
</gene>
<evidence type="ECO:0000313" key="5">
    <source>
        <dbReference type="Proteomes" id="UP000254029"/>
    </source>
</evidence>
<dbReference type="EMBL" id="UIGR01000001">
    <property type="protein sequence ID" value="SUX32118.1"/>
    <property type="molecule type" value="Genomic_DNA"/>
</dbReference>
<reference evidence="2 5" key="2">
    <citation type="submission" date="2018-06" db="EMBL/GenBank/DDBJ databases">
        <authorList>
            <consortium name="Pathogen Informatics"/>
            <person name="Doyle S."/>
        </authorList>
    </citation>
    <scope>NUCLEOTIDE SEQUENCE [LARGE SCALE GENOMIC DNA]</scope>
    <source>
        <strain evidence="2 5">NCTC8684</strain>
    </source>
</reference>
<evidence type="ECO:0000313" key="2">
    <source>
        <dbReference type="EMBL" id="SUX32118.1"/>
    </source>
</evidence>
<dbReference type="GeneID" id="66368455"/>